<sequence>MLLDAILKQSLLFSGDPNSVKLLKDTKSIATCGCDPSQKLRLYVHTAHTSGLLSLRRFPHTGPAHALTCKYYCRVNKDGGVGTYSSDAISRGSAERRMQKAGIPAIMI</sequence>
<comment type="caution">
    <text evidence="1">The sequence shown here is derived from an EMBL/GenBank/DDBJ whole genome shotgun (WGS) entry which is preliminary data.</text>
</comment>
<dbReference type="OrthoDB" id="5572968at2"/>
<evidence type="ECO:0000313" key="1">
    <source>
        <dbReference type="EMBL" id="RPH29657.1"/>
    </source>
</evidence>
<dbReference type="EMBL" id="RPOH01000017">
    <property type="protein sequence ID" value="RPH29657.1"/>
    <property type="molecule type" value="Genomic_DNA"/>
</dbReference>
<accession>A0A3N5DPX9</accession>
<protein>
    <submittedName>
        <fullName evidence="1">DUF1173 family protein</fullName>
    </submittedName>
</protein>
<reference evidence="1 2" key="1">
    <citation type="submission" date="2018-11" db="EMBL/GenBank/DDBJ databases">
        <title>Draft genome sequence of Buttiauxella warmboldiae CCUG 35512.</title>
        <authorList>
            <person name="Salva-Serra F."/>
            <person name="Marathe N."/>
            <person name="Moore E."/>
            <person name="Svensson L."/>
            <person name="Engstrom-Jakobsson H."/>
        </authorList>
    </citation>
    <scope>NUCLEOTIDE SEQUENCE [LARGE SCALE GENOMIC DNA]</scope>
    <source>
        <strain evidence="1 2">CCUG 35512</strain>
    </source>
</reference>
<name>A0A3N5DPX9_9ENTR</name>
<evidence type="ECO:0000313" key="2">
    <source>
        <dbReference type="Proteomes" id="UP000268615"/>
    </source>
</evidence>
<proteinExistence type="predicted"/>
<dbReference type="Proteomes" id="UP000268615">
    <property type="component" value="Unassembled WGS sequence"/>
</dbReference>
<dbReference type="Pfam" id="PF06666">
    <property type="entry name" value="DUF1173"/>
    <property type="match status" value="1"/>
</dbReference>
<gene>
    <name evidence="1" type="ORF">EHN07_05310</name>
</gene>
<organism evidence="1 2">
    <name type="scientific">Buttiauxella warmboldiae</name>
    <dbReference type="NCBI Taxonomy" id="82993"/>
    <lineage>
        <taxon>Bacteria</taxon>
        <taxon>Pseudomonadati</taxon>
        <taxon>Pseudomonadota</taxon>
        <taxon>Gammaproteobacteria</taxon>
        <taxon>Enterobacterales</taxon>
        <taxon>Enterobacteriaceae</taxon>
        <taxon>Buttiauxella</taxon>
    </lineage>
</organism>
<dbReference type="AlphaFoldDB" id="A0A3N5DPX9"/>
<keyword evidence="2" id="KW-1185">Reference proteome</keyword>
<dbReference type="InterPro" id="IPR009553">
    <property type="entry name" value="DUF1173"/>
</dbReference>